<protein>
    <submittedName>
        <fullName evidence="1">Uncharacterized protein</fullName>
    </submittedName>
</protein>
<organism evidence="1 2">
    <name type="scientific">Sporofaciens musculi</name>
    <dbReference type="NCBI Taxonomy" id="2681861"/>
    <lineage>
        <taxon>Bacteria</taxon>
        <taxon>Bacillati</taxon>
        <taxon>Bacillota</taxon>
        <taxon>Clostridia</taxon>
        <taxon>Lachnospirales</taxon>
        <taxon>Lachnospiraceae</taxon>
        <taxon>Sporofaciens</taxon>
    </lineage>
</organism>
<dbReference type="RefSeq" id="WP_159754989.1">
    <property type="nucleotide sequence ID" value="NZ_WUQX01000001.1"/>
</dbReference>
<gene>
    <name evidence="1" type="ORF">GN277_24700</name>
</gene>
<keyword evidence="2" id="KW-1185">Reference proteome</keyword>
<dbReference type="Proteomes" id="UP000460412">
    <property type="component" value="Unassembled WGS sequence"/>
</dbReference>
<name>A0A7X3ML49_9FIRM</name>
<evidence type="ECO:0000313" key="2">
    <source>
        <dbReference type="Proteomes" id="UP000460412"/>
    </source>
</evidence>
<sequence length="81" mass="9083">MTVLDVFSWLPAKEISIEELEQIFIKHLNGTYEGEYKVLLEIPDNADKNILSSSAELIGERKAVAYILKDGNVIAVVGYKE</sequence>
<accession>A0A7X3ML49</accession>
<dbReference type="EMBL" id="WUQX01000001">
    <property type="protein sequence ID" value="MXP78428.1"/>
    <property type="molecule type" value="Genomic_DNA"/>
</dbReference>
<reference evidence="1 2" key="1">
    <citation type="submission" date="2019-12" db="EMBL/GenBank/DDBJ databases">
        <title>Sporaefaciens musculi gen. nov., sp. nov., a novel bacterium isolated from the caecum of an obese mouse.</title>
        <authorList>
            <person name="Rasmussen T.S."/>
            <person name="Streidl T."/>
            <person name="Hitch T.C.A."/>
            <person name="Wortmann E."/>
            <person name="Deptula P."/>
            <person name="Hansen M."/>
            <person name="Nielsen D.S."/>
            <person name="Clavel T."/>
            <person name="Vogensen F.K."/>
        </authorList>
    </citation>
    <scope>NUCLEOTIDE SEQUENCE [LARGE SCALE GENOMIC DNA]</scope>
    <source>
        <strain evidence="1 2">WCA-9-b2</strain>
    </source>
</reference>
<proteinExistence type="predicted"/>
<dbReference type="AlphaFoldDB" id="A0A7X3ML49"/>
<comment type="caution">
    <text evidence="1">The sequence shown here is derived from an EMBL/GenBank/DDBJ whole genome shotgun (WGS) entry which is preliminary data.</text>
</comment>
<evidence type="ECO:0000313" key="1">
    <source>
        <dbReference type="EMBL" id="MXP78428.1"/>
    </source>
</evidence>